<feature type="domain" description="Ketoreductase" evidence="3">
    <location>
        <begin position="7"/>
        <end position="198"/>
    </location>
</feature>
<proteinExistence type="inferred from homology"/>
<dbReference type="SMART" id="SM00822">
    <property type="entry name" value="PKS_KR"/>
    <property type="match status" value="1"/>
</dbReference>
<evidence type="ECO:0000256" key="1">
    <source>
        <dbReference type="ARBA" id="ARBA00006484"/>
    </source>
</evidence>
<dbReference type="RefSeq" id="WP_036275141.1">
    <property type="nucleotide sequence ID" value="NZ_CP014476.1"/>
</dbReference>
<dbReference type="InterPro" id="IPR057326">
    <property type="entry name" value="KR_dom"/>
</dbReference>
<dbReference type="PRINTS" id="PR00080">
    <property type="entry name" value="SDRFAMILY"/>
</dbReference>
<dbReference type="PANTHER" id="PTHR24321">
    <property type="entry name" value="DEHYDROGENASES, SHORT CHAIN"/>
    <property type="match status" value="1"/>
</dbReference>
<dbReference type="PROSITE" id="PS00061">
    <property type="entry name" value="ADH_SHORT"/>
    <property type="match status" value="1"/>
</dbReference>
<dbReference type="OrthoDB" id="9809287at2"/>
<accession>A0A126T6Y3</accession>
<dbReference type="KEGG" id="mdn:JT25_013700"/>
<evidence type="ECO:0000256" key="2">
    <source>
        <dbReference type="ARBA" id="ARBA00023002"/>
    </source>
</evidence>
<dbReference type="NCBIfam" id="NF005559">
    <property type="entry name" value="PRK07231.1"/>
    <property type="match status" value="1"/>
</dbReference>
<dbReference type="EMBL" id="CP014476">
    <property type="protein sequence ID" value="AMK77524.1"/>
    <property type="molecule type" value="Genomic_DNA"/>
</dbReference>
<dbReference type="PRINTS" id="PR00081">
    <property type="entry name" value="GDHRDH"/>
</dbReference>
<dbReference type="Proteomes" id="UP000030512">
    <property type="component" value="Chromosome"/>
</dbReference>
<evidence type="ECO:0000313" key="4">
    <source>
        <dbReference type="EMBL" id="AMK77524.1"/>
    </source>
</evidence>
<dbReference type="GO" id="GO:0016491">
    <property type="term" value="F:oxidoreductase activity"/>
    <property type="evidence" value="ECO:0007669"/>
    <property type="project" value="UniProtKB-KW"/>
</dbReference>
<name>A0A126T6Y3_9GAMM</name>
<dbReference type="Gene3D" id="3.40.50.720">
    <property type="entry name" value="NAD(P)-binding Rossmann-like Domain"/>
    <property type="match status" value="1"/>
</dbReference>
<dbReference type="STRING" id="1538553.JT25_013700"/>
<reference evidence="4 5" key="1">
    <citation type="journal article" date="2015" name="Environ. Microbiol.">
        <title>Methane oxidation coupled to nitrate reduction under hypoxia by the Gammaproteobacterium Methylomonas denitrificans, sp. nov. type strain FJG1.</title>
        <authorList>
            <person name="Kits K.D."/>
            <person name="Klotz M.G."/>
            <person name="Stein L.Y."/>
        </authorList>
    </citation>
    <scope>NUCLEOTIDE SEQUENCE [LARGE SCALE GENOMIC DNA]</scope>
    <source>
        <strain evidence="4 5">FJG1</strain>
    </source>
</reference>
<evidence type="ECO:0000313" key="5">
    <source>
        <dbReference type="Proteomes" id="UP000030512"/>
    </source>
</evidence>
<comment type="similarity">
    <text evidence="1">Belongs to the short-chain dehydrogenases/reductases (SDR) family.</text>
</comment>
<dbReference type="InterPro" id="IPR036291">
    <property type="entry name" value="NAD(P)-bd_dom_sf"/>
</dbReference>
<keyword evidence="2" id="KW-0560">Oxidoreductase</keyword>
<dbReference type="InterPro" id="IPR002347">
    <property type="entry name" value="SDR_fam"/>
</dbReference>
<dbReference type="SUPFAM" id="SSF51735">
    <property type="entry name" value="NAD(P)-binding Rossmann-fold domains"/>
    <property type="match status" value="1"/>
</dbReference>
<dbReference type="PANTHER" id="PTHR24321:SF15">
    <property type="entry name" value="OXIDOREDUCTASE UCPA"/>
    <property type="match status" value="1"/>
</dbReference>
<sequence>MKQLDGKVALITGAGQGIGARTAQVLAEAGASVVVSDINEDTGQAITETILAAGHQALFQRLDVTREADWQAAMQLICDRFGGLDALVNNAGVEMIRPVAELTLDEWHWVSRINLDGVFLGSKYGISAMTTGSKTRPRGGSIINLSSVAGITGVAFQSAYNMTKGGVRLFTKSVAHECAVLGNGVRVNSVHPGVIQTPMVEQAWKEWTAVGYGKDEAETRRNILAMHPIGRLGEPDDVAKAILYLASDDSSFVTGAELVVDGGFTAI</sequence>
<gene>
    <name evidence="4" type="ORF">JT25_013700</name>
</gene>
<dbReference type="AlphaFoldDB" id="A0A126T6Y3"/>
<keyword evidence="5" id="KW-1185">Reference proteome</keyword>
<dbReference type="Pfam" id="PF13561">
    <property type="entry name" value="adh_short_C2"/>
    <property type="match status" value="1"/>
</dbReference>
<protein>
    <recommendedName>
        <fullName evidence="3">Ketoreductase domain-containing protein</fullName>
    </recommendedName>
</protein>
<organism evidence="4 5">
    <name type="scientific">Methylomonas denitrificans</name>
    <dbReference type="NCBI Taxonomy" id="1538553"/>
    <lineage>
        <taxon>Bacteria</taxon>
        <taxon>Pseudomonadati</taxon>
        <taxon>Pseudomonadota</taxon>
        <taxon>Gammaproteobacteria</taxon>
        <taxon>Methylococcales</taxon>
        <taxon>Methylococcaceae</taxon>
        <taxon>Methylomonas</taxon>
    </lineage>
</organism>
<dbReference type="InterPro" id="IPR020904">
    <property type="entry name" value="Sc_DH/Rdtase_CS"/>
</dbReference>
<dbReference type="FunFam" id="3.40.50.720:FF:000084">
    <property type="entry name" value="Short-chain dehydrogenase reductase"/>
    <property type="match status" value="1"/>
</dbReference>
<evidence type="ECO:0000259" key="3">
    <source>
        <dbReference type="SMART" id="SM00822"/>
    </source>
</evidence>